<dbReference type="Proteomes" id="UP000253987">
    <property type="component" value="Unassembled WGS sequence"/>
</dbReference>
<dbReference type="EMBL" id="QFWX01000008">
    <property type="protein sequence ID" value="PXX89168.1"/>
    <property type="molecule type" value="Genomic_DNA"/>
</dbReference>
<keyword evidence="4" id="KW-1185">Reference proteome</keyword>
<dbReference type="AlphaFoldDB" id="A0A2V3ZHH1"/>
<name>A0A2V3ZHH1_9GAMM</name>
<comment type="caution">
    <text evidence="3">The sequence shown here is derived from an EMBL/GenBank/DDBJ whole genome shotgun (WGS) entry which is preliminary data.</text>
</comment>
<dbReference type="PANTHER" id="PTHR13194:SF19">
    <property type="entry name" value="NAD(P)-BINDING ROSSMANN-FOLD SUPERFAMILY PROTEIN"/>
    <property type="match status" value="1"/>
</dbReference>
<dbReference type="Gene3D" id="2.60.120.430">
    <property type="entry name" value="Galactose-binding lectin"/>
    <property type="match status" value="1"/>
</dbReference>
<dbReference type="SUPFAM" id="SSF49785">
    <property type="entry name" value="Galactose-binding domain-like"/>
    <property type="match status" value="1"/>
</dbReference>
<protein>
    <submittedName>
        <fullName evidence="3">CIA30 family protein</fullName>
    </submittedName>
</protein>
<dbReference type="GO" id="GO:0051082">
    <property type="term" value="F:unfolded protein binding"/>
    <property type="evidence" value="ECO:0007669"/>
    <property type="project" value="TreeGrafter"/>
</dbReference>
<comment type="similarity">
    <text evidence="1">Belongs to the CIA30 family.</text>
</comment>
<reference evidence="4" key="1">
    <citation type="submission" date="2018-05" db="EMBL/GenBank/DDBJ databases">
        <authorList>
            <person name="Lu D."/>
        </authorList>
    </citation>
    <scope>NUCLEOTIDE SEQUENCE [LARGE SCALE GENOMIC DNA]</scope>
    <source>
        <strain evidence="4">F01</strain>
    </source>
</reference>
<evidence type="ECO:0000259" key="2">
    <source>
        <dbReference type="Pfam" id="PF08547"/>
    </source>
</evidence>
<dbReference type="PANTHER" id="PTHR13194">
    <property type="entry name" value="COMPLEX I INTERMEDIATE-ASSOCIATED PROTEIN 30"/>
    <property type="match status" value="1"/>
</dbReference>
<feature type="domain" description="NADH:ubiquinone oxidoreductase intermediate-associated protein 30" evidence="2">
    <location>
        <begin position="18"/>
        <end position="170"/>
    </location>
</feature>
<evidence type="ECO:0000313" key="3">
    <source>
        <dbReference type="EMBL" id="PXX89168.1"/>
    </source>
</evidence>
<dbReference type="InterPro" id="IPR013857">
    <property type="entry name" value="NADH-UbQ_OxRdtase-assoc_prot30"/>
</dbReference>
<accession>A0A2V3ZHH1</accession>
<dbReference type="GO" id="GO:0010257">
    <property type="term" value="P:NADH dehydrogenase complex assembly"/>
    <property type="evidence" value="ECO:0007669"/>
    <property type="project" value="TreeGrafter"/>
</dbReference>
<dbReference type="RefSeq" id="WP_114614328.1">
    <property type="nucleotide sequence ID" value="NZ_QFWX01000008.1"/>
</dbReference>
<reference evidence="3 4" key="2">
    <citation type="submission" date="2018-06" db="EMBL/GenBank/DDBJ databases">
        <title>Marinobactersediminissp. nov, a moderately halophilic bacterium isolated from marine solar saltern.</title>
        <authorList>
            <person name="Zhang Y."/>
        </authorList>
    </citation>
    <scope>NUCLEOTIDE SEQUENCE [LARGE SCALE GENOMIC DNA]</scope>
    <source>
        <strain evidence="3 4">F01</strain>
    </source>
</reference>
<evidence type="ECO:0000313" key="4">
    <source>
        <dbReference type="Proteomes" id="UP000253987"/>
    </source>
</evidence>
<dbReference type="InterPro" id="IPR039131">
    <property type="entry name" value="NDUFAF1"/>
</dbReference>
<evidence type="ECO:0000256" key="1">
    <source>
        <dbReference type="ARBA" id="ARBA00007884"/>
    </source>
</evidence>
<gene>
    <name evidence="3" type="ORF">DIT71_16195</name>
</gene>
<sequence length="177" mass="19541">MLNSPGPISRDDAHTLVAFGPQNQPLSWESLGDRVMGGQSDGRVVSSEEGYGDFYGTVRLENGGGFASAKADLAEPVDASSRAGIELLARGDGRTYKIGLRNSTDRRSIVYQHSFTPDTEQWSRIQLPFRDFIPTWRGRTVANAGPLNTRHLASLSLFVSGRQAGEFHLRMQNWILF</sequence>
<organism evidence="3 4">
    <name type="scientific">Marinobacter vulgaris</name>
    <dbReference type="NCBI Taxonomy" id="1928331"/>
    <lineage>
        <taxon>Bacteria</taxon>
        <taxon>Pseudomonadati</taxon>
        <taxon>Pseudomonadota</taxon>
        <taxon>Gammaproteobacteria</taxon>
        <taxon>Pseudomonadales</taxon>
        <taxon>Marinobacteraceae</taxon>
        <taxon>Marinobacter</taxon>
    </lineage>
</organism>
<dbReference type="OrthoDB" id="442188at2"/>
<proteinExistence type="inferred from homology"/>
<dbReference type="InterPro" id="IPR008979">
    <property type="entry name" value="Galactose-bd-like_sf"/>
</dbReference>
<dbReference type="Pfam" id="PF08547">
    <property type="entry name" value="CIA30"/>
    <property type="match status" value="1"/>
</dbReference>